<protein>
    <recommendedName>
        <fullName evidence="2">Reverse transcriptase domain-containing protein</fullName>
    </recommendedName>
</protein>
<dbReference type="InterPro" id="IPR043502">
    <property type="entry name" value="DNA/RNA_pol_sf"/>
</dbReference>
<gene>
    <name evidence="3" type="ORF">Slati_4258100</name>
</gene>
<feature type="region of interest" description="Disordered" evidence="1">
    <location>
        <begin position="63"/>
        <end position="96"/>
    </location>
</feature>
<evidence type="ECO:0000256" key="1">
    <source>
        <dbReference type="SAM" id="MobiDB-lite"/>
    </source>
</evidence>
<dbReference type="EMBL" id="JACGWN010000015">
    <property type="protein sequence ID" value="KAL0402282.1"/>
    <property type="molecule type" value="Genomic_DNA"/>
</dbReference>
<proteinExistence type="predicted"/>
<dbReference type="Pfam" id="PF00078">
    <property type="entry name" value="RVT_1"/>
    <property type="match status" value="1"/>
</dbReference>
<feature type="compositionally biased region" description="Basic and acidic residues" evidence="1">
    <location>
        <begin position="63"/>
        <end position="74"/>
    </location>
</feature>
<dbReference type="InterPro" id="IPR053134">
    <property type="entry name" value="RNA-dir_DNA_polymerase"/>
</dbReference>
<evidence type="ECO:0000259" key="2">
    <source>
        <dbReference type="Pfam" id="PF00078"/>
    </source>
</evidence>
<dbReference type="CDD" id="cd01647">
    <property type="entry name" value="RT_LTR"/>
    <property type="match status" value="1"/>
</dbReference>
<organism evidence="3">
    <name type="scientific">Sesamum latifolium</name>
    <dbReference type="NCBI Taxonomy" id="2727402"/>
    <lineage>
        <taxon>Eukaryota</taxon>
        <taxon>Viridiplantae</taxon>
        <taxon>Streptophyta</taxon>
        <taxon>Embryophyta</taxon>
        <taxon>Tracheophyta</taxon>
        <taxon>Spermatophyta</taxon>
        <taxon>Magnoliopsida</taxon>
        <taxon>eudicotyledons</taxon>
        <taxon>Gunneridae</taxon>
        <taxon>Pentapetalae</taxon>
        <taxon>asterids</taxon>
        <taxon>lamiids</taxon>
        <taxon>Lamiales</taxon>
        <taxon>Pedaliaceae</taxon>
        <taxon>Sesamum</taxon>
    </lineage>
</organism>
<dbReference type="PANTHER" id="PTHR24559:SF430">
    <property type="entry name" value="RNA-DIRECTED DNA POLYMERASE"/>
    <property type="match status" value="1"/>
</dbReference>
<reference evidence="3" key="1">
    <citation type="submission" date="2020-06" db="EMBL/GenBank/DDBJ databases">
        <authorList>
            <person name="Li T."/>
            <person name="Hu X."/>
            <person name="Zhang T."/>
            <person name="Song X."/>
            <person name="Zhang H."/>
            <person name="Dai N."/>
            <person name="Sheng W."/>
            <person name="Hou X."/>
            <person name="Wei L."/>
        </authorList>
    </citation>
    <scope>NUCLEOTIDE SEQUENCE</scope>
    <source>
        <strain evidence="3">KEN1</strain>
        <tissue evidence="3">Leaf</tissue>
    </source>
</reference>
<dbReference type="SUPFAM" id="SSF56672">
    <property type="entry name" value="DNA/RNA polymerases"/>
    <property type="match status" value="1"/>
</dbReference>
<dbReference type="AlphaFoldDB" id="A0AAW2TCL8"/>
<comment type="caution">
    <text evidence="3">The sequence shown here is derived from an EMBL/GenBank/DDBJ whole genome shotgun (WGS) entry which is preliminary data.</text>
</comment>
<dbReference type="InterPro" id="IPR000477">
    <property type="entry name" value="RT_dom"/>
</dbReference>
<accession>A0AAW2TCL8</accession>
<reference evidence="3" key="2">
    <citation type="journal article" date="2024" name="Plant">
        <title>Genomic evolution and insights into agronomic trait innovations of Sesamum species.</title>
        <authorList>
            <person name="Miao H."/>
            <person name="Wang L."/>
            <person name="Qu L."/>
            <person name="Liu H."/>
            <person name="Sun Y."/>
            <person name="Le M."/>
            <person name="Wang Q."/>
            <person name="Wei S."/>
            <person name="Zheng Y."/>
            <person name="Lin W."/>
            <person name="Duan Y."/>
            <person name="Cao H."/>
            <person name="Xiong S."/>
            <person name="Wang X."/>
            <person name="Wei L."/>
            <person name="Li C."/>
            <person name="Ma Q."/>
            <person name="Ju M."/>
            <person name="Zhao R."/>
            <person name="Li G."/>
            <person name="Mu C."/>
            <person name="Tian Q."/>
            <person name="Mei H."/>
            <person name="Zhang T."/>
            <person name="Gao T."/>
            <person name="Zhang H."/>
        </authorList>
    </citation>
    <scope>NUCLEOTIDE SEQUENCE</scope>
    <source>
        <strain evidence="3">KEN1</strain>
    </source>
</reference>
<feature type="domain" description="Reverse transcriptase" evidence="2">
    <location>
        <begin position="184"/>
        <end position="250"/>
    </location>
</feature>
<dbReference type="Gene3D" id="3.10.10.10">
    <property type="entry name" value="HIV Type 1 Reverse Transcriptase, subunit A, domain 1"/>
    <property type="match status" value="1"/>
</dbReference>
<dbReference type="PANTHER" id="PTHR24559">
    <property type="entry name" value="TRANSPOSON TY3-I GAG-POL POLYPROTEIN"/>
    <property type="match status" value="1"/>
</dbReference>
<evidence type="ECO:0000313" key="3">
    <source>
        <dbReference type="EMBL" id="KAL0402282.1"/>
    </source>
</evidence>
<name>A0AAW2TCL8_9LAMI</name>
<sequence>MLKFLVVDVPSAYNVILGRPTLNAFQAVISTYHMKIKFSTPGGVREVQGDPFQSRKCYIEAVRKGQKRTSDETPKGAPSSKRGKELELEEVPEGTGTPAEDLLNIEVIPGSREKTRELDLEGIDPRVITHHLNIDPIIKSVKQKKGHFGPEKDKIIQAKVDKLMAVGHIEEIQFPEWLFNVVLVPKPGEKWRMCIDFKDLNKACPKDFYPLPRIDQLVDSTSGCELLSMMDVSQGYHQIMLTPEDRKKSAS</sequence>
<dbReference type="InterPro" id="IPR043128">
    <property type="entry name" value="Rev_trsase/Diguanyl_cyclase"/>
</dbReference>
<dbReference type="Gene3D" id="3.30.70.270">
    <property type="match status" value="1"/>
</dbReference>